<keyword evidence="4" id="KW-1185">Reference proteome</keyword>
<sequence>MMTMAETTGVKAKRLSDAEYADNFSDIHPLLTAHEALVEADRCYFCYDAPCMTACPTSIDIPMFIRKIQAGNPVGSAKTIFEQNILGGMCARVCPTETLCEEACVRETAEGKPVKIGQLQRYATDTYMSRELPHPFKRAAATGKKVAVVGAGPAGLSCAHRLAMHGHDVVIYEARPKPGGLNEYGIASYKATNNFAQREIEWLMQIGGIELKLGQRLGTDISVESLAESHDAVFIGIGLSSAYTLNIPGSDLPGVEAAIDFIARLRQAEDKSTLPVGQDVVVIGGGMTAVDAAVQSKLLGARTVSLVYRRSREQMPASRYEQELAAAHGVHLVFNAKPVRISGANAVESVEFEYTRQDGANLVGTGETVEIPANQVLAAIGQWMEAEVGELELDGTTLARTPENRSPMPYPNVWVGGDCAHGGEDLTVVAVEDGKIAAENIHKTLMA</sequence>
<dbReference type="GO" id="GO:0051536">
    <property type="term" value="F:iron-sulfur cluster binding"/>
    <property type="evidence" value="ECO:0007669"/>
    <property type="project" value="InterPro"/>
</dbReference>
<dbReference type="Pfam" id="PF14691">
    <property type="entry name" value="Fer4_20"/>
    <property type="match status" value="1"/>
</dbReference>
<feature type="domain" description="FAD/NAD(P)-binding" evidence="1">
    <location>
        <begin position="144"/>
        <end position="434"/>
    </location>
</feature>
<dbReference type="InterPro" id="IPR009051">
    <property type="entry name" value="Helical_ferredxn"/>
</dbReference>
<dbReference type="SUPFAM" id="SSF51971">
    <property type="entry name" value="Nucleotide-binding domain"/>
    <property type="match status" value="1"/>
</dbReference>
<feature type="domain" description="Dihydroprymidine dehydrogenase" evidence="2">
    <location>
        <begin position="22"/>
        <end position="130"/>
    </location>
</feature>
<proteinExistence type="predicted"/>
<dbReference type="PRINTS" id="PR00419">
    <property type="entry name" value="ADXRDTASE"/>
</dbReference>
<dbReference type="InterPro" id="IPR028261">
    <property type="entry name" value="DPD_II"/>
</dbReference>
<dbReference type="Gene3D" id="1.10.1060.10">
    <property type="entry name" value="Alpha-helical ferredoxin"/>
    <property type="match status" value="1"/>
</dbReference>
<evidence type="ECO:0000259" key="2">
    <source>
        <dbReference type="Pfam" id="PF14691"/>
    </source>
</evidence>
<protein>
    <submittedName>
        <fullName evidence="3">Dihydropyrimidine dehydrogenase</fullName>
    </submittedName>
</protein>
<gene>
    <name evidence="3" type="ORF">AWJ14_09045</name>
</gene>
<dbReference type="SUPFAM" id="SSF46548">
    <property type="entry name" value="alpha-helical ferredoxin"/>
    <property type="match status" value="1"/>
</dbReference>
<dbReference type="AlphaFoldDB" id="A0A1C1Z1N1"/>
<dbReference type="STRING" id="1480615.AWJ14_09045"/>
<comment type="caution">
    <text evidence="3">The sequence shown here is derived from an EMBL/GenBank/DDBJ whole genome shotgun (WGS) entry which is preliminary data.</text>
</comment>
<organism evidence="3 4">
    <name type="scientific">Hoeflea olei</name>
    <dbReference type="NCBI Taxonomy" id="1480615"/>
    <lineage>
        <taxon>Bacteria</taxon>
        <taxon>Pseudomonadati</taxon>
        <taxon>Pseudomonadota</taxon>
        <taxon>Alphaproteobacteria</taxon>
        <taxon>Hyphomicrobiales</taxon>
        <taxon>Rhizobiaceae</taxon>
        <taxon>Hoeflea</taxon>
    </lineage>
</organism>
<dbReference type="PANTHER" id="PTHR42783:SF3">
    <property type="entry name" value="GLUTAMATE SYNTHASE [NADPH] SMALL CHAIN-RELATED"/>
    <property type="match status" value="1"/>
</dbReference>
<evidence type="ECO:0000313" key="3">
    <source>
        <dbReference type="EMBL" id="OCW59629.1"/>
    </source>
</evidence>
<dbReference type="Pfam" id="PF07992">
    <property type="entry name" value="Pyr_redox_2"/>
    <property type="match status" value="1"/>
</dbReference>
<evidence type="ECO:0000313" key="4">
    <source>
        <dbReference type="Proteomes" id="UP000094795"/>
    </source>
</evidence>
<evidence type="ECO:0000259" key="1">
    <source>
        <dbReference type="Pfam" id="PF07992"/>
    </source>
</evidence>
<dbReference type="Gene3D" id="3.50.50.60">
    <property type="entry name" value="FAD/NAD(P)-binding domain"/>
    <property type="match status" value="2"/>
</dbReference>
<dbReference type="EMBL" id="LQZT01000001">
    <property type="protein sequence ID" value="OCW59629.1"/>
    <property type="molecule type" value="Genomic_DNA"/>
</dbReference>
<name>A0A1C1Z1N1_9HYPH</name>
<dbReference type="OrthoDB" id="9803192at2"/>
<accession>A0A1C1Z1N1</accession>
<dbReference type="GO" id="GO:0016491">
    <property type="term" value="F:oxidoreductase activity"/>
    <property type="evidence" value="ECO:0007669"/>
    <property type="project" value="InterPro"/>
</dbReference>
<dbReference type="PANTHER" id="PTHR42783">
    <property type="entry name" value="GLUTAMATE SYNTHASE [NADPH] SMALL CHAIN"/>
    <property type="match status" value="1"/>
</dbReference>
<dbReference type="Proteomes" id="UP000094795">
    <property type="component" value="Unassembled WGS sequence"/>
</dbReference>
<dbReference type="InterPro" id="IPR023753">
    <property type="entry name" value="FAD/NAD-binding_dom"/>
</dbReference>
<reference evidence="3 4" key="1">
    <citation type="submission" date="2015-12" db="EMBL/GenBank/DDBJ databases">
        <authorList>
            <person name="Shamseldin A."/>
            <person name="Moawad H."/>
            <person name="Abd El-Rahim W.M."/>
            <person name="Sadowsky M.J."/>
        </authorList>
    </citation>
    <scope>NUCLEOTIDE SEQUENCE [LARGE SCALE GENOMIC DNA]</scope>
    <source>
        <strain evidence="3 4">JC234</strain>
    </source>
</reference>
<dbReference type="InterPro" id="IPR036188">
    <property type="entry name" value="FAD/NAD-bd_sf"/>
</dbReference>